<dbReference type="RefSeq" id="WP_013449855.1">
    <property type="nucleotide sequence ID" value="NC_014754.1"/>
</dbReference>
<geneLocation type="plasmid" evidence="2 3">
    <name>pSULKU01</name>
</geneLocation>
<feature type="domain" description="KAP NTPase" evidence="1">
    <location>
        <begin position="15"/>
        <end position="384"/>
    </location>
</feature>
<dbReference type="Pfam" id="PF07693">
    <property type="entry name" value="KAP_NTPase"/>
    <property type="match status" value="1"/>
</dbReference>
<protein>
    <submittedName>
        <fullName evidence="2">KAP P-loop domain protein</fullName>
    </submittedName>
</protein>
<dbReference type="Proteomes" id="UP000008721">
    <property type="component" value="Plasmid pSULKU01"/>
</dbReference>
<dbReference type="Gene3D" id="3.40.50.300">
    <property type="entry name" value="P-loop containing nucleotide triphosphate hydrolases"/>
    <property type="match status" value="1"/>
</dbReference>
<name>E4U3H7_SULKY</name>
<dbReference type="SUPFAM" id="SSF52540">
    <property type="entry name" value="P-loop containing nucleoside triphosphate hydrolases"/>
    <property type="match status" value="1"/>
</dbReference>
<proteinExistence type="predicted"/>
<accession>E4U3H7</accession>
<dbReference type="InterPro" id="IPR027417">
    <property type="entry name" value="P-loop_NTPase"/>
</dbReference>
<evidence type="ECO:0000313" key="3">
    <source>
        <dbReference type="Proteomes" id="UP000008721"/>
    </source>
</evidence>
<dbReference type="PANTHER" id="PTHR22674:SF6">
    <property type="entry name" value="NTPASE KAP FAMILY P-LOOP DOMAIN-CONTAINING PROTEIN 1"/>
    <property type="match status" value="1"/>
</dbReference>
<dbReference type="InterPro" id="IPR011646">
    <property type="entry name" value="KAP_P-loop"/>
</dbReference>
<dbReference type="AlphaFoldDB" id="E4U3H7"/>
<dbReference type="KEGG" id="sku:Sulku_2588"/>
<dbReference type="InterPro" id="IPR049673">
    <property type="entry name" value="QatA"/>
</dbReference>
<dbReference type="HOGENOM" id="CLU_028167_1_0_7"/>
<dbReference type="EMBL" id="CP002356">
    <property type="protein sequence ID" value="ADR35243.1"/>
    <property type="molecule type" value="Genomic_DNA"/>
</dbReference>
<evidence type="ECO:0000259" key="1">
    <source>
        <dbReference type="Pfam" id="PF07693"/>
    </source>
</evidence>
<keyword evidence="2" id="KW-0614">Plasmid</keyword>
<dbReference type="InterPro" id="IPR052754">
    <property type="entry name" value="NTPase_KAP_P-loop"/>
</dbReference>
<keyword evidence="3" id="KW-1185">Reference proteome</keyword>
<dbReference type="eggNOG" id="COG4928">
    <property type="taxonomic scope" value="Bacteria"/>
</dbReference>
<dbReference type="OrthoDB" id="9806479at2"/>
<dbReference type="NCBIfam" id="NF041923">
    <property type="entry name" value="QatA"/>
    <property type="match status" value="1"/>
</dbReference>
<dbReference type="PANTHER" id="PTHR22674">
    <property type="entry name" value="NTPASE, KAP FAMILY P-LOOP DOMAIN-CONTAINING 1"/>
    <property type="match status" value="1"/>
</dbReference>
<sequence>MVLHDNETAIDFLYYESIAQTIKELLDDADDKPMTIGIHGDWGAGKSSILAMIEAAYLKDEKVLCLKFNGWLFQGFEDAKLVLLEKVISEVTAARSTKGKVKEKAKSLFKRINWMKAAKTTGQIAFTYLSGIPSPELLTQISQSAKNIMEHPTEELSLETLKKLAEPFKGIINEEIENSNIPHEMHAFRQEFEELLEEANIDQLVVLIDDLDRCLPKTTIETLEALRLFLFVPKTAFIIAADEAMIEYAVKEHFPNLPNTVGATSYARNYLEKLIQIPFRIPALGATETLTYVTLLLAMRLLDEKSQGFSVLKELSKEAIQKPWIGNTLTVEAINNAITDPTEQQQAREALMLAKQISPMISDGTNGNPRQIKRFINSLMLRKQIAQARGFGQEITLNVLSKIMLAENFNTEFYRQLNIWVSNSSNGKVKELTELEKLGNDGIEKSSLDPNIGAEWITQWSDLYPKLSDIDLRPYLFVTRDRKTRFGVTFQSDDMHELADKLLGSEMVVAGEKETIKGLTTSEAEKLYQYLENAVTNNGNCKDRPDGIIGINLLIKMHKGLQTKYCTLLETFSIENLGGWIVQPIDMFTEPVARQQYKRLLTKWKDQEENKTLSTFAEQTFKLIKGN</sequence>
<organism evidence="2 3">
    <name type="scientific">Sulfuricurvum kujiense (strain ATCC BAA-921 / DSM 16994 / JCM 11577 / YK-1)</name>
    <dbReference type="NCBI Taxonomy" id="709032"/>
    <lineage>
        <taxon>Bacteria</taxon>
        <taxon>Pseudomonadati</taxon>
        <taxon>Campylobacterota</taxon>
        <taxon>Epsilonproteobacteria</taxon>
        <taxon>Campylobacterales</taxon>
        <taxon>Sulfurimonadaceae</taxon>
        <taxon>Sulfuricurvum</taxon>
    </lineage>
</organism>
<gene>
    <name evidence="2" type="ordered locus">Sulku_2588</name>
</gene>
<evidence type="ECO:0000313" key="2">
    <source>
        <dbReference type="EMBL" id="ADR35243.1"/>
    </source>
</evidence>
<reference evidence="2 3" key="1">
    <citation type="journal article" date="2012" name="Stand. Genomic Sci.">
        <title>Complete genome sequence of the sulfur compounds oxidizing chemolithoautotroph Sulfuricurvum kujiense type strain (YK-1(T)).</title>
        <authorList>
            <person name="Han C."/>
            <person name="Kotsyurbenko O."/>
            <person name="Chertkov O."/>
            <person name="Held B."/>
            <person name="Lapidus A."/>
            <person name="Nolan M."/>
            <person name="Lucas S."/>
            <person name="Hammon N."/>
            <person name="Deshpande S."/>
            <person name="Cheng J.F."/>
            <person name="Tapia R."/>
            <person name="Goodwin L.A."/>
            <person name="Pitluck S."/>
            <person name="Liolios K."/>
            <person name="Pagani I."/>
            <person name="Ivanova N."/>
            <person name="Mavromatis K."/>
            <person name="Mikhailova N."/>
            <person name="Pati A."/>
            <person name="Chen A."/>
            <person name="Palaniappan K."/>
            <person name="Land M."/>
            <person name="Hauser L."/>
            <person name="Chang Y.J."/>
            <person name="Jeffries C.D."/>
            <person name="Brambilla E.M."/>
            <person name="Rohde M."/>
            <person name="Spring S."/>
            <person name="Sikorski J."/>
            <person name="Goker M."/>
            <person name="Woyke T."/>
            <person name="Bristow J."/>
            <person name="Eisen J.A."/>
            <person name="Markowitz V."/>
            <person name="Hugenholtz P."/>
            <person name="Kyrpides N.C."/>
            <person name="Klenk H.P."/>
            <person name="Detter J.C."/>
        </authorList>
    </citation>
    <scope>NUCLEOTIDE SEQUENCE [LARGE SCALE GENOMIC DNA]</scope>
    <source>
        <strain evidence="3">ATCC BAA-921 / DSM 16994 / JCM 11577 / YK-1</strain>
    </source>
</reference>